<evidence type="ECO:0000256" key="6">
    <source>
        <dbReference type="ARBA" id="ARBA00023143"/>
    </source>
</evidence>
<feature type="domain" description="Flagellar basal body rod protein N-terminal" evidence="8">
    <location>
        <begin position="8"/>
        <end position="37"/>
    </location>
</feature>
<protein>
    <recommendedName>
        <fullName evidence="4 7">Flagellar hook-associated protein 1</fullName>
        <shortName evidence="7">HAP1</shortName>
    </recommendedName>
</protein>
<evidence type="ECO:0000259" key="10">
    <source>
        <dbReference type="Pfam" id="PF22638"/>
    </source>
</evidence>
<keyword evidence="5 7" id="KW-0964">Secreted</keyword>
<dbReference type="InterPro" id="IPR053927">
    <property type="entry name" value="FlgK_helical"/>
</dbReference>
<dbReference type="Pfam" id="PF06429">
    <property type="entry name" value="Flg_bbr_C"/>
    <property type="match status" value="1"/>
</dbReference>
<proteinExistence type="inferred from homology"/>
<dbReference type="NCBIfam" id="TIGR02492">
    <property type="entry name" value="flgK_ends"/>
    <property type="match status" value="1"/>
</dbReference>
<evidence type="ECO:0000256" key="7">
    <source>
        <dbReference type="RuleBase" id="RU362065"/>
    </source>
</evidence>
<evidence type="ECO:0000256" key="2">
    <source>
        <dbReference type="ARBA" id="ARBA00004613"/>
    </source>
</evidence>
<comment type="caution">
    <text evidence="11">The sequence shown here is derived from an EMBL/GenBank/DDBJ whole genome shotgun (WGS) entry which is preliminary data.</text>
</comment>
<comment type="similarity">
    <text evidence="3 7">Belongs to the flagella basal body rod proteins family.</text>
</comment>
<organism evidence="11 12">
    <name type="scientific">Marinicrinis sediminis</name>
    <dbReference type="NCBI Taxonomy" id="1652465"/>
    <lineage>
        <taxon>Bacteria</taxon>
        <taxon>Bacillati</taxon>
        <taxon>Bacillota</taxon>
        <taxon>Bacilli</taxon>
        <taxon>Bacillales</taxon>
        <taxon>Paenibacillaceae</taxon>
    </lineage>
</organism>
<sequence length="517" mass="55923">MVSSFHGLETARRSLFTQQAALHTAGHNIANANTKGYSRQTVNMQSAIPIEAYGMTKSAYPGQLGTGVEYDSVTRIREQFLDHQFWNENKSLGSWEIQRDTLEKLEAIVNEPSDTGMRAVLDQFWESWSGLANDPDNITSRKIVRENALALVNTFNATYVQLQDLQGDLSENIDVKARQINDIAVSIANLNKQIQKIEGLGDHANDLRDQRDMLVDELSKVANVDVVVTEQGYNVSIGGTALVTGHTATPIDAAGLEGAYASGDLQGGEVFGMLRSRDVFVADYMAQLDTMASSIATGEITITIPAGSVLPDGTTLDGVTYTGAARTLSSDLTVQVNGLNQLHQLGYLTTDPLQAGDEFFVASSGSTITASNISLNPAIAADSTLIASSMRTMVDGSGTEKVVKGNNTLATLMSELRETKFSFTGGTISEGTIDDYFRSIVGQLGVQTQEAQRQVNNQQVIVDQVDMRRQSVSGVSLDEEMANMIKFQHAYSAAARFMTTYDQLLDKLINSTGVVGR</sequence>
<keyword evidence="11" id="KW-0282">Flagellum</keyword>
<keyword evidence="6 7" id="KW-0975">Bacterial flagellum</keyword>
<dbReference type="PANTHER" id="PTHR30033">
    <property type="entry name" value="FLAGELLAR HOOK-ASSOCIATED PROTEIN 1"/>
    <property type="match status" value="1"/>
</dbReference>
<dbReference type="InterPro" id="IPR001444">
    <property type="entry name" value="Flag_bb_rod_N"/>
</dbReference>
<dbReference type="PRINTS" id="PR01005">
    <property type="entry name" value="FLGHOOKAP1"/>
</dbReference>
<evidence type="ECO:0000256" key="1">
    <source>
        <dbReference type="ARBA" id="ARBA00004365"/>
    </source>
</evidence>
<evidence type="ECO:0000256" key="5">
    <source>
        <dbReference type="ARBA" id="ARBA00022525"/>
    </source>
</evidence>
<keyword evidence="11" id="KW-0966">Cell projection</keyword>
<name>A0ABW5RAJ3_9BACL</name>
<gene>
    <name evidence="7 11" type="primary">flgK</name>
    <name evidence="11" type="ORF">ACFSUC_10285</name>
</gene>
<feature type="domain" description="Flagellar basal-body/hook protein C-terminal" evidence="9">
    <location>
        <begin position="472"/>
        <end position="510"/>
    </location>
</feature>
<dbReference type="EMBL" id="JBHUMM010000023">
    <property type="protein sequence ID" value="MFD2671992.1"/>
    <property type="molecule type" value="Genomic_DNA"/>
</dbReference>
<dbReference type="PANTHER" id="PTHR30033:SF1">
    <property type="entry name" value="FLAGELLAR HOOK-ASSOCIATED PROTEIN 1"/>
    <property type="match status" value="1"/>
</dbReference>
<feature type="domain" description="Flagellar hook-associated protein FlgK helical" evidence="10">
    <location>
        <begin position="102"/>
        <end position="297"/>
    </location>
</feature>
<keyword evidence="12" id="KW-1185">Reference proteome</keyword>
<dbReference type="InterPro" id="IPR010930">
    <property type="entry name" value="Flg_bb/hook_C_dom"/>
</dbReference>
<dbReference type="SUPFAM" id="SSF64518">
    <property type="entry name" value="Phase 1 flagellin"/>
    <property type="match status" value="1"/>
</dbReference>
<evidence type="ECO:0000259" key="8">
    <source>
        <dbReference type="Pfam" id="PF00460"/>
    </source>
</evidence>
<dbReference type="Proteomes" id="UP001597497">
    <property type="component" value="Unassembled WGS sequence"/>
</dbReference>
<keyword evidence="11" id="KW-0969">Cilium</keyword>
<dbReference type="Pfam" id="PF22638">
    <property type="entry name" value="FlgK_D1"/>
    <property type="match status" value="1"/>
</dbReference>
<evidence type="ECO:0000256" key="3">
    <source>
        <dbReference type="ARBA" id="ARBA00009677"/>
    </source>
</evidence>
<evidence type="ECO:0000313" key="12">
    <source>
        <dbReference type="Proteomes" id="UP001597497"/>
    </source>
</evidence>
<dbReference type="InterPro" id="IPR002371">
    <property type="entry name" value="FlgK"/>
</dbReference>
<evidence type="ECO:0000313" key="11">
    <source>
        <dbReference type="EMBL" id="MFD2671992.1"/>
    </source>
</evidence>
<accession>A0ABW5RAJ3</accession>
<dbReference type="Pfam" id="PF00460">
    <property type="entry name" value="Flg_bb_rod"/>
    <property type="match status" value="1"/>
</dbReference>
<comment type="subcellular location">
    <subcellularLocation>
        <location evidence="1 7">Bacterial flagellum</location>
    </subcellularLocation>
    <subcellularLocation>
        <location evidence="2 7">Secreted</location>
    </subcellularLocation>
</comment>
<evidence type="ECO:0000259" key="9">
    <source>
        <dbReference type="Pfam" id="PF06429"/>
    </source>
</evidence>
<evidence type="ECO:0000256" key="4">
    <source>
        <dbReference type="ARBA" id="ARBA00016244"/>
    </source>
</evidence>
<reference evidence="12" key="1">
    <citation type="journal article" date="2019" name="Int. J. Syst. Evol. Microbiol.">
        <title>The Global Catalogue of Microorganisms (GCM) 10K type strain sequencing project: providing services to taxonomists for standard genome sequencing and annotation.</title>
        <authorList>
            <consortium name="The Broad Institute Genomics Platform"/>
            <consortium name="The Broad Institute Genome Sequencing Center for Infectious Disease"/>
            <person name="Wu L."/>
            <person name="Ma J."/>
        </authorList>
    </citation>
    <scope>NUCLEOTIDE SEQUENCE [LARGE SCALE GENOMIC DNA]</scope>
    <source>
        <strain evidence="12">KCTC 33676</strain>
    </source>
</reference>
<dbReference type="RefSeq" id="WP_379929475.1">
    <property type="nucleotide sequence ID" value="NZ_JBHUMM010000023.1"/>
</dbReference>